<dbReference type="InterPro" id="IPR014729">
    <property type="entry name" value="Rossmann-like_a/b/a_fold"/>
</dbReference>
<evidence type="ECO:0000313" key="3">
    <source>
        <dbReference type="Proteomes" id="UP001596242"/>
    </source>
</evidence>
<proteinExistence type="predicted"/>
<dbReference type="Gene3D" id="3.40.50.620">
    <property type="entry name" value="HUPs"/>
    <property type="match status" value="1"/>
</dbReference>
<dbReference type="RefSeq" id="WP_386397236.1">
    <property type="nucleotide sequence ID" value="NZ_JBHSPT010000033.1"/>
</dbReference>
<reference evidence="3" key="1">
    <citation type="journal article" date="2019" name="Int. J. Syst. Evol. Microbiol.">
        <title>The Global Catalogue of Microorganisms (GCM) 10K type strain sequencing project: providing services to taxonomists for standard genome sequencing and annotation.</title>
        <authorList>
            <consortium name="The Broad Institute Genomics Platform"/>
            <consortium name="The Broad Institute Genome Sequencing Center for Infectious Disease"/>
            <person name="Wu L."/>
            <person name="Ma J."/>
        </authorList>
    </citation>
    <scope>NUCLEOTIDE SEQUENCE [LARGE SCALE GENOMIC DNA]</scope>
    <source>
        <strain evidence="3">JCM 12763</strain>
    </source>
</reference>
<accession>A0ABW1M014</accession>
<evidence type="ECO:0000313" key="2">
    <source>
        <dbReference type="EMBL" id="MFC6056714.1"/>
    </source>
</evidence>
<dbReference type="SUPFAM" id="SSF52402">
    <property type="entry name" value="Adenine nucleotide alpha hydrolases-like"/>
    <property type="match status" value="1"/>
</dbReference>
<organism evidence="2 3">
    <name type="scientific">Streptomyces pratens</name>
    <dbReference type="NCBI Taxonomy" id="887456"/>
    <lineage>
        <taxon>Bacteria</taxon>
        <taxon>Bacillati</taxon>
        <taxon>Actinomycetota</taxon>
        <taxon>Actinomycetes</taxon>
        <taxon>Kitasatosporales</taxon>
        <taxon>Streptomycetaceae</taxon>
        <taxon>Streptomyces</taxon>
    </lineage>
</organism>
<dbReference type="EMBL" id="JBHSPT010000033">
    <property type="protein sequence ID" value="MFC6056714.1"/>
    <property type="molecule type" value="Genomic_DNA"/>
</dbReference>
<sequence>MVLVGADGSAPSLDAVACAAREAEARTAALKVVHALARLVHLPSDTVLPKHVRDHFHASADGLVDGAVRRARTVARNVDVSDR</sequence>
<dbReference type="Proteomes" id="UP001596242">
    <property type="component" value="Unassembled WGS sequence"/>
</dbReference>
<comment type="caution">
    <text evidence="2">The sequence shown here is derived from an EMBL/GenBank/DDBJ whole genome shotgun (WGS) entry which is preliminary data.</text>
</comment>
<gene>
    <name evidence="2" type="ORF">ACFP50_14915</name>
</gene>
<keyword evidence="3" id="KW-1185">Reference proteome</keyword>
<evidence type="ECO:0000259" key="1">
    <source>
        <dbReference type="Pfam" id="PF00582"/>
    </source>
</evidence>
<dbReference type="Pfam" id="PF00582">
    <property type="entry name" value="Usp"/>
    <property type="match status" value="1"/>
</dbReference>
<feature type="domain" description="UspA" evidence="1">
    <location>
        <begin position="2"/>
        <end position="67"/>
    </location>
</feature>
<dbReference type="InterPro" id="IPR006016">
    <property type="entry name" value="UspA"/>
</dbReference>
<protein>
    <submittedName>
        <fullName evidence="2">Universal stress protein</fullName>
    </submittedName>
</protein>
<name>A0ABW1M014_9ACTN</name>